<dbReference type="OrthoDB" id="486431at2"/>
<name>A0A378J213_9GAMM</name>
<sequence>MILFNGMKTRFIVIFTIIFVVITALLFVYSIHLRRQTIDSYKLFFKQWESQQPTNYVLTYSSSNDGNCVYTIKIANGRLKMVKTAHSDSNKDFCEYLKPSWLNKEQPMTSLFNDLIQLNYPRCGANGCICDNINYLTVKFDKKLGYIQSWKEINSGGFTPYRTARFSLGVSCHTMYSEPVNFSVYLRPLK</sequence>
<dbReference type="RefSeq" id="WP_147285474.1">
    <property type="nucleotide sequence ID" value="NZ_CAXYJE010000004.1"/>
</dbReference>
<keyword evidence="3" id="KW-1185">Reference proteome</keyword>
<reference evidence="2 3" key="1">
    <citation type="submission" date="2018-06" db="EMBL/GenBank/DDBJ databases">
        <authorList>
            <consortium name="Pathogen Informatics"/>
            <person name="Doyle S."/>
        </authorList>
    </citation>
    <scope>NUCLEOTIDE SEQUENCE [LARGE SCALE GENOMIC DNA]</scope>
    <source>
        <strain evidence="2 3">NCTC13292</strain>
    </source>
</reference>
<evidence type="ECO:0000313" key="3">
    <source>
        <dbReference type="Proteomes" id="UP000254677"/>
    </source>
</evidence>
<organism evidence="2 3">
    <name type="scientific">Legionella donaldsonii</name>
    <dbReference type="NCBI Taxonomy" id="45060"/>
    <lineage>
        <taxon>Bacteria</taxon>
        <taxon>Pseudomonadati</taxon>
        <taxon>Pseudomonadota</taxon>
        <taxon>Gammaproteobacteria</taxon>
        <taxon>Legionellales</taxon>
        <taxon>Legionellaceae</taxon>
        <taxon>Legionella</taxon>
    </lineage>
</organism>
<protein>
    <submittedName>
        <fullName evidence="2">Uncharacterized protein</fullName>
    </submittedName>
</protein>
<keyword evidence="1" id="KW-0812">Transmembrane</keyword>
<proteinExistence type="predicted"/>
<dbReference type="Proteomes" id="UP000254677">
    <property type="component" value="Unassembled WGS sequence"/>
</dbReference>
<gene>
    <name evidence="2" type="ORF">NCTC13292_00961</name>
</gene>
<dbReference type="EMBL" id="UGOA01000001">
    <property type="protein sequence ID" value="STX41436.1"/>
    <property type="molecule type" value="Genomic_DNA"/>
</dbReference>
<accession>A0A378J213</accession>
<feature type="transmembrane region" description="Helical" evidence="1">
    <location>
        <begin position="12"/>
        <end position="32"/>
    </location>
</feature>
<keyword evidence="1" id="KW-1133">Transmembrane helix</keyword>
<dbReference type="AlphaFoldDB" id="A0A378J213"/>
<evidence type="ECO:0000313" key="2">
    <source>
        <dbReference type="EMBL" id="STX41436.1"/>
    </source>
</evidence>
<evidence type="ECO:0000256" key="1">
    <source>
        <dbReference type="SAM" id="Phobius"/>
    </source>
</evidence>
<keyword evidence="1" id="KW-0472">Membrane</keyword>